<accession>A0A0F9FEC9</accession>
<name>A0A0F9FEC9_9ZZZZ</name>
<protein>
    <submittedName>
        <fullName evidence="1">Uncharacterized protein</fullName>
    </submittedName>
</protein>
<dbReference type="EMBL" id="LAZR01030764">
    <property type="protein sequence ID" value="KKL55650.1"/>
    <property type="molecule type" value="Genomic_DNA"/>
</dbReference>
<sequence length="42" mass="5019">MECKECGGDCVYYFMGYDAWTCDDRWCKNYMKKLDGYGDIIK</sequence>
<evidence type="ECO:0000313" key="1">
    <source>
        <dbReference type="EMBL" id="KKL55650.1"/>
    </source>
</evidence>
<dbReference type="AlphaFoldDB" id="A0A0F9FEC9"/>
<reference evidence="1" key="1">
    <citation type="journal article" date="2015" name="Nature">
        <title>Complex archaea that bridge the gap between prokaryotes and eukaryotes.</title>
        <authorList>
            <person name="Spang A."/>
            <person name="Saw J.H."/>
            <person name="Jorgensen S.L."/>
            <person name="Zaremba-Niedzwiedzka K."/>
            <person name="Martijn J."/>
            <person name="Lind A.E."/>
            <person name="van Eijk R."/>
            <person name="Schleper C."/>
            <person name="Guy L."/>
            <person name="Ettema T.J."/>
        </authorList>
    </citation>
    <scope>NUCLEOTIDE SEQUENCE</scope>
</reference>
<organism evidence="1">
    <name type="scientific">marine sediment metagenome</name>
    <dbReference type="NCBI Taxonomy" id="412755"/>
    <lineage>
        <taxon>unclassified sequences</taxon>
        <taxon>metagenomes</taxon>
        <taxon>ecological metagenomes</taxon>
    </lineage>
</organism>
<comment type="caution">
    <text evidence="1">The sequence shown here is derived from an EMBL/GenBank/DDBJ whole genome shotgun (WGS) entry which is preliminary data.</text>
</comment>
<proteinExistence type="predicted"/>
<gene>
    <name evidence="1" type="ORF">LCGC14_2253260</name>
</gene>